<name>A0A363ULD3_9GAMM</name>
<proteinExistence type="predicted"/>
<dbReference type="EMBL" id="QEQK01000006">
    <property type="protein sequence ID" value="PWN56239.1"/>
    <property type="molecule type" value="Genomic_DNA"/>
</dbReference>
<dbReference type="PANTHER" id="PTHR43384:SF4">
    <property type="entry name" value="CELLULOSE BIOSYNTHESIS PROTEIN BCSQ-RELATED"/>
    <property type="match status" value="1"/>
</dbReference>
<dbReference type="Gene3D" id="3.40.50.300">
    <property type="entry name" value="P-loop containing nucleotide triphosphate hydrolases"/>
    <property type="match status" value="1"/>
</dbReference>
<dbReference type="GO" id="GO:0009898">
    <property type="term" value="C:cytoplasmic side of plasma membrane"/>
    <property type="evidence" value="ECO:0007669"/>
    <property type="project" value="TreeGrafter"/>
</dbReference>
<dbReference type="OrthoDB" id="9773088at2"/>
<dbReference type="SUPFAM" id="SSF52540">
    <property type="entry name" value="P-loop containing nucleoside triphosphate hydrolases"/>
    <property type="match status" value="1"/>
</dbReference>
<dbReference type="AlphaFoldDB" id="A0A363ULD3"/>
<sequence>MTRLPPKAKRLIAVGGGKGGVGKSVVAIALATEWARRGRRVVLADLDLGAANLHSYLGIHHTTPTLARFLRRETDTLDGLLVESGQSGLQLLRGADDVPGLATPQHWMKLKLLRHIRAIDADVVLLDLGAGTAFNTLDFFGAADLGLVVTEPQPAAVMNAYGFIKAAFHRRLQAVFRHHPALADAVEFDLAAPEDQRQFGVDWLRQMAADVAPQATGLIDEIAQAFKPGLIINRSRPDDDNKLVNNLLTLCRNRLGLSIEQLGQLPANDAMRRFQLNIPGFLQQPTAVDLHASVQRIVRQLDKASAAQPSTPPDLSEADQHRLQQLLDTLNTEQLQGRSRDAWKLRVFFRPQDVMALLESHGHSADSLIQN</sequence>
<evidence type="ECO:0000256" key="2">
    <source>
        <dbReference type="ARBA" id="ARBA00022840"/>
    </source>
</evidence>
<accession>A0A363ULD3</accession>
<dbReference type="GO" id="GO:0005829">
    <property type="term" value="C:cytosol"/>
    <property type="evidence" value="ECO:0007669"/>
    <property type="project" value="TreeGrafter"/>
</dbReference>
<reference evidence="4 5" key="1">
    <citation type="submission" date="2018-05" db="EMBL/GenBank/DDBJ databases">
        <title>Abyssibacter profundi OUC007T gen. nov., sp. nov, a marine bacterium isolated from seawater of the Mariana Trench.</title>
        <authorList>
            <person name="Zhou S."/>
        </authorList>
    </citation>
    <scope>NUCLEOTIDE SEQUENCE [LARGE SCALE GENOMIC DNA]</scope>
    <source>
        <strain evidence="4 5">OUC007</strain>
    </source>
</reference>
<evidence type="ECO:0000313" key="5">
    <source>
        <dbReference type="Proteomes" id="UP000251800"/>
    </source>
</evidence>
<keyword evidence="1" id="KW-0547">Nucleotide-binding</keyword>
<protein>
    <recommendedName>
        <fullName evidence="3">CobQ/CobB/MinD/ParA nucleotide binding domain-containing protein</fullName>
    </recommendedName>
</protein>
<dbReference type="Pfam" id="PF01656">
    <property type="entry name" value="CbiA"/>
    <property type="match status" value="1"/>
</dbReference>
<evidence type="ECO:0000313" key="4">
    <source>
        <dbReference type="EMBL" id="PWN56239.1"/>
    </source>
</evidence>
<gene>
    <name evidence="4" type="ORF">DEH80_08175</name>
</gene>
<dbReference type="InterPro" id="IPR050625">
    <property type="entry name" value="ParA/MinD_ATPase"/>
</dbReference>
<dbReference type="GO" id="GO:0016887">
    <property type="term" value="F:ATP hydrolysis activity"/>
    <property type="evidence" value="ECO:0007669"/>
    <property type="project" value="TreeGrafter"/>
</dbReference>
<dbReference type="InterPro" id="IPR002586">
    <property type="entry name" value="CobQ/CobB/MinD/ParA_Nub-bd_dom"/>
</dbReference>
<dbReference type="GO" id="GO:0005524">
    <property type="term" value="F:ATP binding"/>
    <property type="evidence" value="ECO:0007669"/>
    <property type="project" value="UniProtKB-KW"/>
</dbReference>
<evidence type="ECO:0000256" key="1">
    <source>
        <dbReference type="ARBA" id="ARBA00022741"/>
    </source>
</evidence>
<keyword evidence="5" id="KW-1185">Reference proteome</keyword>
<dbReference type="RefSeq" id="WP_109720010.1">
    <property type="nucleotide sequence ID" value="NZ_QEQK01000006.1"/>
</dbReference>
<keyword evidence="2" id="KW-0067">ATP-binding</keyword>
<comment type="caution">
    <text evidence="4">The sequence shown here is derived from an EMBL/GenBank/DDBJ whole genome shotgun (WGS) entry which is preliminary data.</text>
</comment>
<dbReference type="Proteomes" id="UP000251800">
    <property type="component" value="Unassembled WGS sequence"/>
</dbReference>
<evidence type="ECO:0000259" key="3">
    <source>
        <dbReference type="Pfam" id="PF01656"/>
    </source>
</evidence>
<dbReference type="InterPro" id="IPR027417">
    <property type="entry name" value="P-loop_NTPase"/>
</dbReference>
<feature type="domain" description="CobQ/CobB/MinD/ParA nucleotide binding" evidence="3">
    <location>
        <begin position="12"/>
        <end position="271"/>
    </location>
</feature>
<organism evidence="4 5">
    <name type="scientific">Abyssibacter profundi</name>
    <dbReference type="NCBI Taxonomy" id="2182787"/>
    <lineage>
        <taxon>Bacteria</taxon>
        <taxon>Pseudomonadati</taxon>
        <taxon>Pseudomonadota</taxon>
        <taxon>Gammaproteobacteria</taxon>
        <taxon>Chromatiales</taxon>
        <taxon>Oceanococcaceae</taxon>
        <taxon>Abyssibacter</taxon>
    </lineage>
</organism>
<dbReference type="PANTHER" id="PTHR43384">
    <property type="entry name" value="SEPTUM SITE-DETERMINING PROTEIN MIND HOMOLOG, CHLOROPLASTIC-RELATED"/>
    <property type="match status" value="1"/>
</dbReference>
<dbReference type="GO" id="GO:0051782">
    <property type="term" value="P:negative regulation of cell division"/>
    <property type="evidence" value="ECO:0007669"/>
    <property type="project" value="TreeGrafter"/>
</dbReference>